<dbReference type="Proteomes" id="UP000590511">
    <property type="component" value="Unassembled WGS sequence"/>
</dbReference>
<name>A0A7W7MIL9_9ACTN</name>
<reference evidence="2 3" key="1">
    <citation type="submission" date="2020-08" db="EMBL/GenBank/DDBJ databases">
        <title>Sequencing the genomes of 1000 actinobacteria strains.</title>
        <authorList>
            <person name="Klenk H.-P."/>
        </authorList>
    </citation>
    <scope>NUCLEOTIDE SEQUENCE [LARGE SCALE GENOMIC DNA]</scope>
    <source>
        <strain evidence="2 3">DSM 43150</strain>
    </source>
</reference>
<keyword evidence="4" id="KW-1185">Reference proteome</keyword>
<dbReference type="AlphaFoldDB" id="A0A7W7MIL9"/>
<dbReference type="Proteomes" id="UP000631312">
    <property type="component" value="Unassembled WGS sequence"/>
</dbReference>
<protein>
    <submittedName>
        <fullName evidence="2">Uncharacterized protein</fullName>
    </submittedName>
</protein>
<reference evidence="1 4" key="2">
    <citation type="submission" date="2021-01" db="EMBL/GenBank/DDBJ databases">
        <title>Whole genome shotgun sequence of Actinoplanes lobatus NBRC 12513.</title>
        <authorList>
            <person name="Komaki H."/>
            <person name="Tamura T."/>
        </authorList>
    </citation>
    <scope>NUCLEOTIDE SEQUENCE [LARGE SCALE GENOMIC DNA]</scope>
    <source>
        <strain evidence="1 4">NBRC 12513</strain>
    </source>
</reference>
<gene>
    <name evidence="1" type="ORF">Alo02nite_61780</name>
    <name evidence="2" type="ORF">BJ964_005858</name>
</gene>
<dbReference type="RefSeq" id="WP_188123692.1">
    <property type="nucleotide sequence ID" value="NZ_BOMP01000105.1"/>
</dbReference>
<comment type="caution">
    <text evidence="2">The sequence shown here is derived from an EMBL/GenBank/DDBJ whole genome shotgun (WGS) entry which is preliminary data.</text>
</comment>
<accession>A0A7W7MIL9</accession>
<dbReference type="EMBL" id="BOMP01000105">
    <property type="protein sequence ID" value="GIE43280.1"/>
    <property type="molecule type" value="Genomic_DNA"/>
</dbReference>
<evidence type="ECO:0000313" key="3">
    <source>
        <dbReference type="Proteomes" id="UP000590511"/>
    </source>
</evidence>
<organism evidence="2 3">
    <name type="scientific">Actinoplanes lobatus</name>
    <dbReference type="NCBI Taxonomy" id="113568"/>
    <lineage>
        <taxon>Bacteria</taxon>
        <taxon>Bacillati</taxon>
        <taxon>Actinomycetota</taxon>
        <taxon>Actinomycetes</taxon>
        <taxon>Micromonosporales</taxon>
        <taxon>Micromonosporaceae</taxon>
        <taxon>Actinoplanes</taxon>
    </lineage>
</organism>
<evidence type="ECO:0000313" key="4">
    <source>
        <dbReference type="Proteomes" id="UP000631312"/>
    </source>
</evidence>
<dbReference type="EMBL" id="JACHNC010000001">
    <property type="protein sequence ID" value="MBB4751697.1"/>
    <property type="molecule type" value="Genomic_DNA"/>
</dbReference>
<evidence type="ECO:0000313" key="1">
    <source>
        <dbReference type="EMBL" id="GIE43280.1"/>
    </source>
</evidence>
<proteinExistence type="predicted"/>
<evidence type="ECO:0000313" key="2">
    <source>
        <dbReference type="EMBL" id="MBB4751697.1"/>
    </source>
</evidence>
<sequence length="62" mass="6908">MSRSGGKESSINKVIQELAKCDVAGLRGDSRDAVAELKDVVDRISRIRRGEIRIVAAGRWRR</sequence>